<dbReference type="SUPFAM" id="SSF81343">
    <property type="entry name" value="Fumarate reductase respiratory complex transmembrane subunits"/>
    <property type="match status" value="1"/>
</dbReference>
<keyword evidence="15" id="KW-1185">Reference proteome</keyword>
<evidence type="ECO:0000256" key="8">
    <source>
        <dbReference type="ARBA" id="ARBA00022989"/>
    </source>
</evidence>
<gene>
    <name evidence="14" type="primary">sdhC</name>
    <name evidence="14" type="ORF">WG78_10420</name>
</gene>
<dbReference type="GO" id="GO:0005886">
    <property type="term" value="C:plasma membrane"/>
    <property type="evidence" value="ECO:0007669"/>
    <property type="project" value="TreeGrafter"/>
</dbReference>
<dbReference type="CDD" id="cd03499">
    <property type="entry name" value="SQR_TypeC_SdhC"/>
    <property type="match status" value="1"/>
</dbReference>
<dbReference type="PANTHER" id="PTHR10978">
    <property type="entry name" value="SUCCINATE DEHYDROGENASE CYTOCHROME B560 SUBUNIT"/>
    <property type="match status" value="1"/>
</dbReference>
<comment type="caution">
    <text evidence="14">The sequence shown here is derived from an EMBL/GenBank/DDBJ whole genome shotgun (WGS) entry which is preliminary data.</text>
</comment>
<proteinExistence type="inferred from homology"/>
<comment type="subunit">
    <text evidence="11">Part of an enzyme complex containing four subunits: a flavoprotein, an iron-sulfur protein, plus two membrane-anchoring proteins, SdhC and SdhD. The complex can form homotrimers.</text>
</comment>
<dbReference type="PATRIC" id="fig|857265.3.peg.2140"/>
<dbReference type="AlphaFoldDB" id="A0A0N0XKJ8"/>
<keyword evidence="8 13" id="KW-1133">Transmembrane helix</keyword>
<reference evidence="14 15" key="1">
    <citation type="submission" date="2015-07" db="EMBL/GenBank/DDBJ databases">
        <title>Draft genome sequence of the Amantichitinum ursilacus IGB-41, a new chitin-degrading bacterium.</title>
        <authorList>
            <person name="Kirstahler P."/>
            <person name="Guenther M."/>
            <person name="Grumaz C."/>
            <person name="Rupp S."/>
            <person name="Zibek S."/>
            <person name="Sohn K."/>
        </authorList>
    </citation>
    <scope>NUCLEOTIDE SEQUENCE [LARGE SCALE GENOMIC DNA]</scope>
    <source>
        <strain evidence="14 15">IGB-41</strain>
    </source>
</reference>
<evidence type="ECO:0000256" key="6">
    <source>
        <dbReference type="ARBA" id="ARBA00022692"/>
    </source>
</evidence>
<feature type="binding site" description="axial binding residue" evidence="12">
    <location>
        <position position="80"/>
    </location>
    <ligand>
        <name>heme</name>
        <dbReference type="ChEBI" id="CHEBI:30413"/>
        <note>ligand shared with second transmembrane subunit</note>
    </ligand>
    <ligandPart>
        <name>Fe</name>
        <dbReference type="ChEBI" id="CHEBI:18248"/>
    </ligandPart>
</feature>
<feature type="transmembrane region" description="Helical" evidence="13">
    <location>
        <begin position="65"/>
        <end position="89"/>
    </location>
</feature>
<evidence type="ECO:0000313" key="14">
    <source>
        <dbReference type="EMBL" id="KPC52897.1"/>
    </source>
</evidence>
<protein>
    <recommendedName>
        <fullName evidence="4">Succinate dehydrogenase cytochrome b556 subunit</fullName>
    </recommendedName>
</protein>
<comment type="subcellular location">
    <subcellularLocation>
        <location evidence="2">Membrane</location>
    </subcellularLocation>
</comment>
<evidence type="ECO:0000256" key="4">
    <source>
        <dbReference type="ARBA" id="ARBA00020076"/>
    </source>
</evidence>
<dbReference type="InterPro" id="IPR034804">
    <property type="entry name" value="SQR/QFR_C/D"/>
</dbReference>
<keyword evidence="10 13" id="KW-0472">Membrane</keyword>
<keyword evidence="9 12" id="KW-0408">Iron</keyword>
<dbReference type="GO" id="GO:0006099">
    <property type="term" value="P:tricarboxylic acid cycle"/>
    <property type="evidence" value="ECO:0007669"/>
    <property type="project" value="InterPro"/>
</dbReference>
<dbReference type="NCBIfam" id="TIGR02970">
    <property type="entry name" value="succ_dehyd_cytB"/>
    <property type="match status" value="1"/>
</dbReference>
<keyword evidence="6 13" id="KW-0812">Transmembrane</keyword>
<evidence type="ECO:0000256" key="11">
    <source>
        <dbReference type="ARBA" id="ARBA00025912"/>
    </source>
</evidence>
<comment type="function">
    <text evidence="1">Membrane-anchoring subunit of succinate dehydrogenase (SDH).</text>
</comment>
<evidence type="ECO:0000256" key="3">
    <source>
        <dbReference type="ARBA" id="ARBA00007244"/>
    </source>
</evidence>
<feature type="transmembrane region" description="Helical" evidence="13">
    <location>
        <begin position="21"/>
        <end position="45"/>
    </location>
</feature>
<sequence length="124" mass="13454">MSATRPKHLAIWQIRMPLPAIVSILHRASGALLFAAVPFMLYALQGTLSSADRFEAFRACIAHPLVKLALLAVLWAFLHHACAGIRFLLMDIHKGVELPKARASAYAVLGVSIVLTIVTGGLTW</sequence>
<evidence type="ECO:0000256" key="2">
    <source>
        <dbReference type="ARBA" id="ARBA00004370"/>
    </source>
</evidence>
<evidence type="ECO:0000256" key="13">
    <source>
        <dbReference type="SAM" id="Phobius"/>
    </source>
</evidence>
<dbReference type="GO" id="GO:0046872">
    <property type="term" value="F:metal ion binding"/>
    <property type="evidence" value="ECO:0007669"/>
    <property type="project" value="UniProtKB-KW"/>
</dbReference>
<evidence type="ECO:0000256" key="12">
    <source>
        <dbReference type="PIRSR" id="PIRSR000178-1"/>
    </source>
</evidence>
<keyword evidence="5 12" id="KW-0349">Heme</keyword>
<comment type="similarity">
    <text evidence="3">Belongs to the cytochrome b560 family.</text>
</comment>
<evidence type="ECO:0000256" key="1">
    <source>
        <dbReference type="ARBA" id="ARBA00004050"/>
    </source>
</evidence>
<evidence type="ECO:0000313" key="15">
    <source>
        <dbReference type="Proteomes" id="UP000037939"/>
    </source>
</evidence>
<dbReference type="Pfam" id="PF01127">
    <property type="entry name" value="Sdh_cyt"/>
    <property type="match status" value="1"/>
</dbReference>
<dbReference type="PIRSF" id="PIRSF000178">
    <property type="entry name" value="SDH_cyt_b560"/>
    <property type="match status" value="1"/>
</dbReference>
<dbReference type="Gene3D" id="1.20.1300.10">
    <property type="entry name" value="Fumarate reductase/succinate dehydrogenase, transmembrane subunit"/>
    <property type="match status" value="1"/>
</dbReference>
<dbReference type="STRING" id="857265.WG78_10420"/>
<dbReference type="RefSeq" id="WP_053937740.1">
    <property type="nucleotide sequence ID" value="NZ_LAQT01000008.1"/>
</dbReference>
<dbReference type="GO" id="GO:0009055">
    <property type="term" value="F:electron transfer activity"/>
    <property type="evidence" value="ECO:0007669"/>
    <property type="project" value="InterPro"/>
</dbReference>
<name>A0A0N0XKJ8_9NEIS</name>
<dbReference type="OrthoDB" id="9799441at2"/>
<dbReference type="PANTHER" id="PTHR10978:SF5">
    <property type="entry name" value="SUCCINATE DEHYDROGENASE CYTOCHROME B560 SUBUNIT, MITOCHONDRIAL"/>
    <property type="match status" value="1"/>
</dbReference>
<evidence type="ECO:0000256" key="9">
    <source>
        <dbReference type="ARBA" id="ARBA00023004"/>
    </source>
</evidence>
<evidence type="ECO:0000256" key="10">
    <source>
        <dbReference type="ARBA" id="ARBA00023136"/>
    </source>
</evidence>
<comment type="cofactor">
    <cofactor evidence="12">
        <name>heme</name>
        <dbReference type="ChEBI" id="CHEBI:30413"/>
    </cofactor>
    <text evidence="12">The heme is bound between the two transmembrane subunits.</text>
</comment>
<dbReference type="EMBL" id="LAQT01000008">
    <property type="protein sequence ID" value="KPC52897.1"/>
    <property type="molecule type" value="Genomic_DNA"/>
</dbReference>
<accession>A0A0N0XKJ8</accession>
<organism evidence="14 15">
    <name type="scientific">Amantichitinum ursilacus</name>
    <dbReference type="NCBI Taxonomy" id="857265"/>
    <lineage>
        <taxon>Bacteria</taxon>
        <taxon>Pseudomonadati</taxon>
        <taxon>Pseudomonadota</taxon>
        <taxon>Betaproteobacteria</taxon>
        <taxon>Neisseriales</taxon>
        <taxon>Chitinibacteraceae</taxon>
        <taxon>Amantichitinum</taxon>
    </lineage>
</organism>
<evidence type="ECO:0000256" key="5">
    <source>
        <dbReference type="ARBA" id="ARBA00022617"/>
    </source>
</evidence>
<dbReference type="InterPro" id="IPR014314">
    <property type="entry name" value="Succ_DH_cytb556"/>
</dbReference>
<keyword evidence="7 12" id="KW-0479">Metal-binding</keyword>
<dbReference type="InterPro" id="IPR000701">
    <property type="entry name" value="SuccDH_FuR_B_TM-su"/>
</dbReference>
<evidence type="ECO:0000256" key="7">
    <source>
        <dbReference type="ARBA" id="ARBA00022723"/>
    </source>
</evidence>
<feature type="transmembrane region" description="Helical" evidence="13">
    <location>
        <begin position="101"/>
        <end position="122"/>
    </location>
</feature>
<dbReference type="Proteomes" id="UP000037939">
    <property type="component" value="Unassembled WGS sequence"/>
</dbReference>